<feature type="domain" description="Tyrosine-protein phosphatase" evidence="9">
    <location>
        <begin position="256"/>
        <end position="409"/>
    </location>
</feature>
<feature type="compositionally biased region" description="Basic and acidic residues" evidence="8">
    <location>
        <begin position="456"/>
        <end position="469"/>
    </location>
</feature>
<dbReference type="InterPro" id="IPR016130">
    <property type="entry name" value="Tyr_Pase_AS"/>
</dbReference>
<evidence type="ECO:0000313" key="11">
    <source>
        <dbReference type="Proteomes" id="UP001176517"/>
    </source>
</evidence>
<reference evidence="10" key="1">
    <citation type="journal article" date="2023" name="PhytoFront">
        <title>Draft Genome Resources of Seven Strains of Tilletia horrida, Causal Agent of Kernel Smut of Rice.</title>
        <authorList>
            <person name="Khanal S."/>
            <person name="Antony Babu S."/>
            <person name="Zhou X.G."/>
        </authorList>
    </citation>
    <scope>NUCLEOTIDE SEQUENCE</scope>
    <source>
        <strain evidence="10">TX6</strain>
    </source>
</reference>
<evidence type="ECO:0000256" key="3">
    <source>
        <dbReference type="ARBA" id="ARBA00044949"/>
    </source>
</evidence>
<dbReference type="EC" id="3.6.1.52" evidence="1"/>
<dbReference type="GO" id="GO:0005737">
    <property type="term" value="C:cytoplasm"/>
    <property type="evidence" value="ECO:0007669"/>
    <property type="project" value="TreeGrafter"/>
</dbReference>
<comment type="catalytic activity">
    <reaction evidence="7">
        <text>6-diphospho-1D-myo-inositol pentakisphosphate + H2O = 1D-myo-inositol hexakisphosphate + phosphate + H(+)</text>
        <dbReference type="Rhea" id="RHEA:79703"/>
        <dbReference type="ChEBI" id="CHEBI:15377"/>
        <dbReference type="ChEBI" id="CHEBI:15378"/>
        <dbReference type="ChEBI" id="CHEBI:43474"/>
        <dbReference type="ChEBI" id="CHEBI:58130"/>
        <dbReference type="ChEBI" id="CHEBI:230534"/>
        <dbReference type="EC" id="3.6.1.52"/>
    </reaction>
    <physiologicalReaction direction="left-to-right" evidence="7">
        <dbReference type="Rhea" id="RHEA:79704"/>
    </physiologicalReaction>
</comment>
<dbReference type="EMBL" id="JAPDMZ010000120">
    <property type="protein sequence ID" value="KAK0549101.1"/>
    <property type="molecule type" value="Genomic_DNA"/>
</dbReference>
<feature type="compositionally biased region" description="Acidic residues" evidence="8">
    <location>
        <begin position="429"/>
        <end position="439"/>
    </location>
</feature>
<dbReference type="InterPro" id="IPR020428">
    <property type="entry name" value="PFA-DSPs"/>
</dbReference>
<dbReference type="PROSITE" id="PS50054">
    <property type="entry name" value="TYR_PHOSPHATASE_DUAL"/>
    <property type="match status" value="1"/>
</dbReference>
<feature type="compositionally biased region" description="Low complexity" evidence="8">
    <location>
        <begin position="440"/>
        <end position="455"/>
    </location>
</feature>
<dbReference type="PANTHER" id="PTHR31126">
    <property type="entry name" value="TYROSINE-PROTEIN PHOSPHATASE"/>
    <property type="match status" value="1"/>
</dbReference>
<organism evidence="10 11">
    <name type="scientific">Tilletia horrida</name>
    <dbReference type="NCBI Taxonomy" id="155126"/>
    <lineage>
        <taxon>Eukaryota</taxon>
        <taxon>Fungi</taxon>
        <taxon>Dikarya</taxon>
        <taxon>Basidiomycota</taxon>
        <taxon>Ustilaginomycotina</taxon>
        <taxon>Exobasidiomycetes</taxon>
        <taxon>Tilletiales</taxon>
        <taxon>Tilletiaceae</taxon>
        <taxon>Tilletia</taxon>
    </lineage>
</organism>
<dbReference type="InterPro" id="IPR029021">
    <property type="entry name" value="Prot-tyrosine_phosphatase-like"/>
</dbReference>
<dbReference type="CDD" id="cd14528">
    <property type="entry name" value="PFA-DSP_Siw14"/>
    <property type="match status" value="1"/>
</dbReference>
<evidence type="ECO:0000256" key="5">
    <source>
        <dbReference type="ARBA" id="ARBA00047562"/>
    </source>
</evidence>
<dbReference type="GO" id="GO:0052840">
    <property type="term" value="F:inositol diphosphate tetrakisphosphate diphosphatase activity"/>
    <property type="evidence" value="ECO:0007669"/>
    <property type="project" value="TreeGrafter"/>
</dbReference>
<evidence type="ECO:0000256" key="6">
    <source>
        <dbReference type="ARBA" id="ARBA00047927"/>
    </source>
</evidence>
<evidence type="ECO:0000313" key="10">
    <source>
        <dbReference type="EMBL" id="KAK0549101.1"/>
    </source>
</evidence>
<gene>
    <name evidence="10" type="primary">SIW14</name>
    <name evidence="10" type="ORF">OC846_004212</name>
</gene>
<feature type="region of interest" description="Disordered" evidence="8">
    <location>
        <begin position="426"/>
        <end position="522"/>
    </location>
</feature>
<comment type="similarity">
    <text evidence="3">Belongs to the protein-tyrosine phosphatase family. Atypical dual-specificity phosphatase Siw14-like subfamily.</text>
</comment>
<accession>A0AAN6JX71</accession>
<feature type="region of interest" description="Disordered" evidence="8">
    <location>
        <begin position="1"/>
        <end position="120"/>
    </location>
</feature>
<keyword evidence="2 10" id="KW-0378">Hydrolase</keyword>
<evidence type="ECO:0000256" key="8">
    <source>
        <dbReference type="SAM" id="MobiDB-lite"/>
    </source>
</evidence>
<feature type="compositionally biased region" description="Polar residues" evidence="8">
    <location>
        <begin position="199"/>
        <end position="210"/>
    </location>
</feature>
<name>A0AAN6JX71_9BASI</name>
<comment type="caution">
    <text evidence="10">The sequence shown here is derived from an EMBL/GenBank/DDBJ whole genome shotgun (WGS) entry which is preliminary data.</text>
</comment>
<dbReference type="InterPro" id="IPR020422">
    <property type="entry name" value="TYR_PHOSPHATASE_DUAL_dom"/>
</dbReference>
<feature type="region of interest" description="Disordered" evidence="8">
    <location>
        <begin position="159"/>
        <end position="242"/>
    </location>
</feature>
<evidence type="ECO:0000256" key="4">
    <source>
        <dbReference type="ARBA" id="ARBA00047342"/>
    </source>
</evidence>
<feature type="compositionally biased region" description="Low complexity" evidence="8">
    <location>
        <begin position="39"/>
        <end position="87"/>
    </location>
</feature>
<evidence type="ECO:0000256" key="1">
    <source>
        <dbReference type="ARBA" id="ARBA00012527"/>
    </source>
</evidence>
<feature type="compositionally biased region" description="Low complexity" evidence="8">
    <location>
        <begin position="104"/>
        <end position="117"/>
    </location>
</feature>
<sequence length="522" mass="56604">MSNPQFAGGSSGSAVAAGAAGGGWAGASNSGSSLGGGSMSRTQSQTRSQTHSRQTSGSSAAMYHQSPYYGSSSSSSAAGAQYSFQSSTSTPLGGSGFLPPLTPKSASKHAQQQASSSHQRDLIAIPPAPAGCPAFLHRILINYDGEYRKQALEVMHSTQRLQLQRNDSSDTDAFSTHSRSASERRPPTPGSSSSSGTSYNYNNMSASTSTLGGGGGGGGAQAQRQRKQAQSQPPPPLLMRQSSSFPFLEPLIPPENFAMINSNVYRSSLPLKKHFPFLRTLGLRSVLTLILEEYPSSNTTFLEENGIQFFQFGIPGNKEPFVQIPEDMISNALIAILDVRNHPMLIHCNKGKHRTGCLVGCLRKLQQWSLTTIFDEYRRFSAPKSRSMDQEFIELYAGEEEVWARVEPRWVPEWAGLPWTGNLYSSASSDEDVEEEEGEYLSSSASSSSTTTSDGYHQERRMRDLRDEAFADGSTTFGARGARDTTFGNEGADMFMGSDQLRSAARDPSRGRQRHVQYDDTE</sequence>
<dbReference type="SUPFAM" id="SSF52799">
    <property type="entry name" value="(Phosphotyrosine protein) phosphatases II"/>
    <property type="match status" value="1"/>
</dbReference>
<evidence type="ECO:0000256" key="7">
    <source>
        <dbReference type="ARBA" id="ARBA00048424"/>
    </source>
</evidence>
<dbReference type="InterPro" id="IPR004861">
    <property type="entry name" value="Siw14-like"/>
</dbReference>
<keyword evidence="11" id="KW-1185">Reference proteome</keyword>
<dbReference type="PRINTS" id="PR01911">
    <property type="entry name" value="PFDSPHPHTASE"/>
</dbReference>
<proteinExistence type="inferred from homology"/>
<evidence type="ECO:0000259" key="9">
    <source>
        <dbReference type="PROSITE" id="PS50054"/>
    </source>
</evidence>
<dbReference type="AlphaFoldDB" id="A0AAN6JX71"/>
<dbReference type="GO" id="GO:0016791">
    <property type="term" value="F:phosphatase activity"/>
    <property type="evidence" value="ECO:0007669"/>
    <property type="project" value="InterPro"/>
</dbReference>
<dbReference type="Gene3D" id="3.90.190.10">
    <property type="entry name" value="Protein tyrosine phosphatase superfamily"/>
    <property type="match status" value="1"/>
</dbReference>
<feature type="compositionally biased region" description="Gly residues" evidence="8">
    <location>
        <begin position="211"/>
        <end position="220"/>
    </location>
</feature>
<feature type="compositionally biased region" description="Polar residues" evidence="8">
    <location>
        <begin position="159"/>
        <end position="179"/>
    </location>
</feature>
<comment type="catalytic activity">
    <reaction evidence="4">
        <text>5-diphospho-1D-myo-inositol 1,2,3,4,6-pentakisphosphate + H2O = 1D-myo-inositol hexakisphosphate + phosphate + H(+)</text>
        <dbReference type="Rhea" id="RHEA:22384"/>
        <dbReference type="ChEBI" id="CHEBI:15377"/>
        <dbReference type="ChEBI" id="CHEBI:15378"/>
        <dbReference type="ChEBI" id="CHEBI:43474"/>
        <dbReference type="ChEBI" id="CHEBI:58130"/>
        <dbReference type="ChEBI" id="CHEBI:58628"/>
        <dbReference type="EC" id="3.6.1.52"/>
    </reaction>
    <physiologicalReaction direction="left-to-right" evidence="4">
        <dbReference type="Rhea" id="RHEA:22385"/>
    </physiologicalReaction>
</comment>
<dbReference type="Proteomes" id="UP001176517">
    <property type="component" value="Unassembled WGS sequence"/>
</dbReference>
<dbReference type="PANTHER" id="PTHR31126:SF48">
    <property type="entry name" value="INOSITOL PHOSPHATASE SIW14"/>
    <property type="match status" value="1"/>
</dbReference>
<evidence type="ECO:0000256" key="2">
    <source>
        <dbReference type="ARBA" id="ARBA00022801"/>
    </source>
</evidence>
<dbReference type="Pfam" id="PF03162">
    <property type="entry name" value="Y_phosphatase2"/>
    <property type="match status" value="1"/>
</dbReference>
<dbReference type="FunFam" id="3.90.190.10:FF:000024">
    <property type="entry name" value="probable tyrosine-protein phosphatase At1g05000"/>
    <property type="match status" value="1"/>
</dbReference>
<protein>
    <recommendedName>
        <fullName evidence="1">diphosphoinositol-polyphosphate diphosphatase</fullName>
        <ecNumber evidence="1">3.6.1.52</ecNumber>
    </recommendedName>
</protein>
<comment type="catalytic activity">
    <reaction evidence="6">
        <text>1,5-bis(diphospho)-1D-myo-inositol 2,3,4,6-tetrakisphosphate + H2O = 1-diphospho-1D-myo-inositol 2,3,4,5,6-pentakisphosphate + phosphate + 2 H(+)</text>
        <dbReference type="Rhea" id="RHEA:79699"/>
        <dbReference type="ChEBI" id="CHEBI:15377"/>
        <dbReference type="ChEBI" id="CHEBI:15378"/>
        <dbReference type="ChEBI" id="CHEBI:43474"/>
        <dbReference type="ChEBI" id="CHEBI:74946"/>
        <dbReference type="ChEBI" id="CHEBI:77983"/>
        <dbReference type="EC" id="3.6.1.52"/>
    </reaction>
    <physiologicalReaction direction="left-to-right" evidence="6">
        <dbReference type="Rhea" id="RHEA:79700"/>
    </physiologicalReaction>
</comment>
<comment type="catalytic activity">
    <reaction evidence="5">
        <text>3,5-bis(diphospho)-1D-myo-inositol 1,2,4,6-tetrakisphosphate + H2O = 3-diphospho-1D-myo-inositol 1,2,4,5,6-pentakisphosphate + phosphate + 2 H(+)</text>
        <dbReference type="Rhea" id="RHEA:56312"/>
        <dbReference type="ChEBI" id="CHEBI:15377"/>
        <dbReference type="ChEBI" id="CHEBI:15378"/>
        <dbReference type="ChEBI" id="CHEBI:43474"/>
        <dbReference type="ChEBI" id="CHEBI:140372"/>
        <dbReference type="ChEBI" id="CHEBI:140374"/>
        <dbReference type="EC" id="3.6.1.52"/>
    </reaction>
    <physiologicalReaction direction="left-to-right" evidence="5">
        <dbReference type="Rhea" id="RHEA:56313"/>
    </physiologicalReaction>
</comment>
<dbReference type="PROSITE" id="PS00383">
    <property type="entry name" value="TYR_PHOSPHATASE_1"/>
    <property type="match status" value="1"/>
</dbReference>